<dbReference type="GO" id="GO:0015031">
    <property type="term" value="P:protein transport"/>
    <property type="evidence" value="ECO:0007669"/>
    <property type="project" value="UniProtKB-KW"/>
</dbReference>
<dbReference type="SUPFAM" id="SSF46938">
    <property type="entry name" value="CRAL/TRIO N-terminal domain"/>
    <property type="match status" value="1"/>
</dbReference>
<evidence type="ECO:0000259" key="7">
    <source>
        <dbReference type="PROSITE" id="PS50191"/>
    </source>
</evidence>
<keyword evidence="3" id="KW-0653">Protein transport</keyword>
<dbReference type="PROSITE" id="PS50191">
    <property type="entry name" value="CRAL_TRIO"/>
    <property type="match status" value="1"/>
</dbReference>
<feature type="domain" description="CRAL-TRIO" evidence="7">
    <location>
        <begin position="132"/>
        <end position="243"/>
    </location>
</feature>
<reference evidence="8" key="1">
    <citation type="submission" date="2022-04" db="EMBL/GenBank/DDBJ databases">
        <title>Carnegiea gigantea Genome sequencing and assembly v2.</title>
        <authorList>
            <person name="Copetti D."/>
            <person name="Sanderson M.J."/>
            <person name="Burquez A."/>
            <person name="Wojciechowski M.F."/>
        </authorList>
    </citation>
    <scope>NUCLEOTIDE SEQUENCE</scope>
    <source>
        <strain evidence="8">SGP5-SGP5p</strain>
        <tissue evidence="8">Aerial part</tissue>
    </source>
</reference>
<dbReference type="InterPro" id="IPR051026">
    <property type="entry name" value="PI/PC_transfer"/>
</dbReference>
<dbReference type="Gene3D" id="1.10.8.20">
    <property type="entry name" value="N-terminal domain of phosphatidylinositol transfer protein sec14p"/>
    <property type="match status" value="1"/>
</dbReference>
<dbReference type="InterPro" id="IPR011074">
    <property type="entry name" value="CRAL/TRIO_N_dom"/>
</dbReference>
<dbReference type="EMBL" id="JAKOGI010000366">
    <property type="protein sequence ID" value="KAJ8436092.1"/>
    <property type="molecule type" value="Genomic_DNA"/>
</dbReference>
<evidence type="ECO:0000313" key="8">
    <source>
        <dbReference type="EMBL" id="KAJ8436092.1"/>
    </source>
</evidence>
<comment type="subcellular location">
    <subcellularLocation>
        <location evidence="1">Cell membrane</location>
        <topology evidence="1">Peripheral membrane protein</topology>
    </subcellularLocation>
    <subcellularLocation>
        <location evidence="2">Golgi apparatus membrane</location>
        <topology evidence="2">Peripheral membrane protein</topology>
    </subcellularLocation>
</comment>
<dbReference type="InterPro" id="IPR001251">
    <property type="entry name" value="CRAL-TRIO_dom"/>
</dbReference>
<dbReference type="InterPro" id="IPR036865">
    <property type="entry name" value="CRAL-TRIO_dom_sf"/>
</dbReference>
<evidence type="ECO:0000256" key="4">
    <source>
        <dbReference type="ARBA" id="ARBA00023034"/>
    </source>
</evidence>
<dbReference type="GO" id="GO:0000139">
    <property type="term" value="C:Golgi membrane"/>
    <property type="evidence" value="ECO:0007669"/>
    <property type="project" value="UniProtKB-SubCell"/>
</dbReference>
<sequence length="553" mass="62558">MGDQSKSHWRPGEFSSFAHYSGPDEYLALAGLPCQQGASVFSKSGLEMPSKTMTGAMADVALDLLFQQTAIPCLQTIQNESARSHVHCVVFCRFLKARKFDLDKTVHMWEEMIKWRKENGVDTITEDFNYDEFEEVQRYYPHGYHGVDKEGRPVYIERLGKIEPSKLMNVTTVDRFLKYHIQGFEKAFVEKFPACSIAAKRHIDSTTTILDVHGVNWMSFGKVAHDLVMRMQKIDGDNYPELLFLPTGLRQQISQQVDGSYRLAPTARFCGWNLLMSWRMPKLVHAQETMYLRRTTSSSDYEDLKTKFIASQAMRSNMVPGGDVARIPNIIRTTLPDDYARMDESSSISELVDSTSAVAGVGDASPTDDASARSMELRPQKVISHVRSSLAGFIFKLLACLHLSLGLLGKLLGLRAEHKQLKQQPMESNLSKRDSEDQTSPQKIDENVLHPYWERLQHLEQLVTNLLNKPTRIPPDKEDTILESLNRIKAIEHDLQKTKKTLFATASKQVELAESLESLKESSIHVLYSISRTDCSSVVDLSAETSKVLYVNS</sequence>
<evidence type="ECO:0000256" key="6">
    <source>
        <dbReference type="SAM" id="MobiDB-lite"/>
    </source>
</evidence>
<dbReference type="Proteomes" id="UP001153076">
    <property type="component" value="Unassembled WGS sequence"/>
</dbReference>
<proteinExistence type="inferred from homology"/>
<evidence type="ECO:0000256" key="1">
    <source>
        <dbReference type="ARBA" id="ARBA00004202"/>
    </source>
</evidence>
<dbReference type="OrthoDB" id="1434354at2759"/>
<evidence type="ECO:0000256" key="3">
    <source>
        <dbReference type="ARBA" id="ARBA00022927"/>
    </source>
</evidence>
<keyword evidence="9" id="KW-1185">Reference proteome</keyword>
<evidence type="ECO:0000256" key="2">
    <source>
        <dbReference type="ARBA" id="ARBA00004395"/>
    </source>
</evidence>
<dbReference type="SMART" id="SM01100">
    <property type="entry name" value="CRAL_TRIO_N"/>
    <property type="match status" value="1"/>
</dbReference>
<accession>A0A9Q1QBK3</accession>
<keyword evidence="3" id="KW-0813">Transport</keyword>
<dbReference type="SMART" id="SM00516">
    <property type="entry name" value="SEC14"/>
    <property type="match status" value="1"/>
</dbReference>
<organism evidence="8 9">
    <name type="scientific">Carnegiea gigantea</name>
    <dbReference type="NCBI Taxonomy" id="171969"/>
    <lineage>
        <taxon>Eukaryota</taxon>
        <taxon>Viridiplantae</taxon>
        <taxon>Streptophyta</taxon>
        <taxon>Embryophyta</taxon>
        <taxon>Tracheophyta</taxon>
        <taxon>Spermatophyta</taxon>
        <taxon>Magnoliopsida</taxon>
        <taxon>eudicotyledons</taxon>
        <taxon>Gunneridae</taxon>
        <taxon>Pentapetalae</taxon>
        <taxon>Caryophyllales</taxon>
        <taxon>Cactineae</taxon>
        <taxon>Cactaceae</taxon>
        <taxon>Cactoideae</taxon>
        <taxon>Echinocereeae</taxon>
        <taxon>Carnegiea</taxon>
    </lineage>
</organism>
<feature type="region of interest" description="Disordered" evidence="6">
    <location>
        <begin position="421"/>
        <end position="442"/>
    </location>
</feature>
<dbReference type="InterPro" id="IPR036273">
    <property type="entry name" value="CRAL/TRIO_N_dom_sf"/>
</dbReference>
<dbReference type="Pfam" id="PF00650">
    <property type="entry name" value="CRAL_TRIO"/>
    <property type="match status" value="1"/>
</dbReference>
<dbReference type="Gene3D" id="3.40.525.10">
    <property type="entry name" value="CRAL-TRIO lipid binding domain"/>
    <property type="match status" value="1"/>
</dbReference>
<protein>
    <recommendedName>
        <fullName evidence="7">CRAL-TRIO domain-containing protein</fullName>
    </recommendedName>
</protein>
<comment type="caution">
    <text evidence="8">The sequence shown here is derived from an EMBL/GenBank/DDBJ whole genome shotgun (WGS) entry which is preliminary data.</text>
</comment>
<dbReference type="CDD" id="cd00170">
    <property type="entry name" value="SEC14"/>
    <property type="match status" value="1"/>
</dbReference>
<dbReference type="AlphaFoldDB" id="A0A9Q1QBK3"/>
<comment type="similarity">
    <text evidence="5">Belongs to the SFH family.</text>
</comment>
<dbReference type="PANTHER" id="PTHR45657">
    <property type="entry name" value="CRAL-TRIO DOMAIN-CONTAINING PROTEIN YKL091C-RELATED"/>
    <property type="match status" value="1"/>
</dbReference>
<evidence type="ECO:0000256" key="5">
    <source>
        <dbReference type="ARBA" id="ARBA00038020"/>
    </source>
</evidence>
<dbReference type="PANTHER" id="PTHR45657:SF43">
    <property type="entry name" value="PHOSPHATIDYLINOSITOL_PHOSPHATIDYLCHOLINE TRANSFER PROTEIN SFH9"/>
    <property type="match status" value="1"/>
</dbReference>
<name>A0A9Q1QBK3_9CARY</name>
<gene>
    <name evidence="8" type="ORF">Cgig2_011914</name>
</gene>
<dbReference type="GO" id="GO:0005886">
    <property type="term" value="C:plasma membrane"/>
    <property type="evidence" value="ECO:0007669"/>
    <property type="project" value="UniProtKB-SubCell"/>
</dbReference>
<evidence type="ECO:0000313" key="9">
    <source>
        <dbReference type="Proteomes" id="UP001153076"/>
    </source>
</evidence>
<dbReference type="SUPFAM" id="SSF52087">
    <property type="entry name" value="CRAL/TRIO domain"/>
    <property type="match status" value="1"/>
</dbReference>
<keyword evidence="4" id="KW-0333">Golgi apparatus</keyword>